<name>A8NAY4_COPC7</name>
<dbReference type="OrthoDB" id="3060653at2759"/>
<reference evidence="2 3" key="1">
    <citation type="journal article" date="2010" name="Proc. Natl. Acad. Sci. U.S.A.">
        <title>Insights into evolution of multicellular fungi from the assembled chromosomes of the mushroom Coprinopsis cinerea (Coprinus cinereus).</title>
        <authorList>
            <person name="Stajich J.E."/>
            <person name="Wilke S.K."/>
            <person name="Ahren D."/>
            <person name="Au C.H."/>
            <person name="Birren B.W."/>
            <person name="Borodovsky M."/>
            <person name="Burns C."/>
            <person name="Canback B."/>
            <person name="Casselton L.A."/>
            <person name="Cheng C.K."/>
            <person name="Deng J."/>
            <person name="Dietrich F.S."/>
            <person name="Fargo D.C."/>
            <person name="Farman M.L."/>
            <person name="Gathman A.C."/>
            <person name="Goldberg J."/>
            <person name="Guigo R."/>
            <person name="Hoegger P.J."/>
            <person name="Hooker J.B."/>
            <person name="Huggins A."/>
            <person name="James T.Y."/>
            <person name="Kamada T."/>
            <person name="Kilaru S."/>
            <person name="Kodira C."/>
            <person name="Kues U."/>
            <person name="Kupfer D."/>
            <person name="Kwan H.S."/>
            <person name="Lomsadze A."/>
            <person name="Li W."/>
            <person name="Lilly W.W."/>
            <person name="Ma L.J."/>
            <person name="Mackey A.J."/>
            <person name="Manning G."/>
            <person name="Martin F."/>
            <person name="Muraguchi H."/>
            <person name="Natvig D.O."/>
            <person name="Palmerini H."/>
            <person name="Ramesh M.A."/>
            <person name="Rehmeyer C.J."/>
            <person name="Roe B.A."/>
            <person name="Shenoy N."/>
            <person name="Stanke M."/>
            <person name="Ter-Hovhannisyan V."/>
            <person name="Tunlid A."/>
            <person name="Velagapudi R."/>
            <person name="Vision T.J."/>
            <person name="Zeng Q."/>
            <person name="Zolan M.E."/>
            <person name="Pukkila P.J."/>
        </authorList>
    </citation>
    <scope>NUCLEOTIDE SEQUENCE [LARGE SCALE GENOMIC DNA]</scope>
    <source>
        <strain evidence="3">Okayama-7 / 130 / ATCC MYA-4618 / FGSC 9003</strain>
    </source>
</reference>
<dbReference type="KEGG" id="cci:CC1G_07037"/>
<feature type="compositionally biased region" description="Low complexity" evidence="1">
    <location>
        <begin position="622"/>
        <end position="631"/>
    </location>
</feature>
<feature type="compositionally biased region" description="Pro residues" evidence="1">
    <location>
        <begin position="606"/>
        <end position="621"/>
    </location>
</feature>
<dbReference type="Proteomes" id="UP000001861">
    <property type="component" value="Unassembled WGS sequence"/>
</dbReference>
<dbReference type="EMBL" id="AACS02000009">
    <property type="protein sequence ID" value="EAU89885.2"/>
    <property type="molecule type" value="Genomic_DNA"/>
</dbReference>
<feature type="region of interest" description="Disordered" evidence="1">
    <location>
        <begin position="472"/>
        <end position="710"/>
    </location>
</feature>
<dbReference type="GeneID" id="6008468"/>
<evidence type="ECO:0000256" key="1">
    <source>
        <dbReference type="SAM" id="MobiDB-lite"/>
    </source>
</evidence>
<keyword evidence="3" id="KW-1185">Reference proteome</keyword>
<feature type="region of interest" description="Disordered" evidence="1">
    <location>
        <begin position="133"/>
        <end position="172"/>
    </location>
</feature>
<proteinExistence type="predicted"/>
<organism evidence="2 3">
    <name type="scientific">Coprinopsis cinerea (strain Okayama-7 / 130 / ATCC MYA-4618 / FGSC 9003)</name>
    <name type="common">Inky cap fungus</name>
    <name type="synonym">Hormographiella aspergillata</name>
    <dbReference type="NCBI Taxonomy" id="240176"/>
    <lineage>
        <taxon>Eukaryota</taxon>
        <taxon>Fungi</taxon>
        <taxon>Dikarya</taxon>
        <taxon>Basidiomycota</taxon>
        <taxon>Agaricomycotina</taxon>
        <taxon>Agaricomycetes</taxon>
        <taxon>Agaricomycetidae</taxon>
        <taxon>Agaricales</taxon>
        <taxon>Agaricineae</taxon>
        <taxon>Psathyrellaceae</taxon>
        <taxon>Coprinopsis</taxon>
    </lineage>
</organism>
<feature type="compositionally biased region" description="Acidic residues" evidence="1">
    <location>
        <begin position="152"/>
        <end position="167"/>
    </location>
</feature>
<comment type="caution">
    <text evidence="2">The sequence shown here is derived from an EMBL/GenBank/DDBJ whole genome shotgun (WGS) entry which is preliminary data.</text>
</comment>
<dbReference type="RefSeq" id="XP_001831986.2">
    <property type="nucleotide sequence ID" value="XM_001831934.2"/>
</dbReference>
<sequence length="732" mass="80899">MPQEASQPLRGYQLTASQVAYLRTRVDQYRDKKKKAAKEKVAASCARALKEDYEQMVHQSMSSEMEKSLRKAVAHWLDQNALSTKGAPKHIWGIRWHARLVFQHSNARAIMYLARVLASGPNPNIPNLRDLYEDPDLVIPPNETHTDLLPPESDEEDDEADDDDDDGVPATPFTKYQTATTLLWGALTEAERAQYTTKAEEWRMQGPPLEEKLRCADRFIRGRCMDFAIALHNDMDARVWLMVGFRDLKKEPVALKVEFNKELGGCKEAFSSVYADETDDLVEMWRDWVSEVYGEEARGETEKGKVSRVRGRPLVTLECDEHGRPLLPPLSAQPPRVNLNTWLGDIFRSYFTRYYVIHVTGKALPEEVPPNSGRLSAPWSALKEHNELCFDEECLDKDLWGLFKDPAHMKVGPQMMYYKHLFARQEDPSVDEVFRFKLAPVRSPKGAHASNDMTGYDFVPPHAREEGTALQGLVKQNKSNKKRAKGKRVDRGPFVDGAAFEGFSPDRPSSPGGFEGFSPPPQSSPLGFRGFSPAPSPSSSTFFGGFSPPDSPHTVQSLFGGFSPPPSSPRHSNFSGFSPPPQSPNRSFTFSPPPPTPNQFRRPSSTRPPSPARFAFSPPPTSTRSPTPDSTFAFSPPPASGDEQLGDDLPSTPASARSISRNRPPGKTPGSSRVPKNIGSGLEALPDDVLKLPRTTRAGEGGEGGEGGDDIVALDSFSFTLAFGVFIVSGIS</sequence>
<dbReference type="VEuPathDB" id="FungiDB:CC1G_07037"/>
<dbReference type="HOGENOM" id="CLU_378550_0_0_1"/>
<evidence type="ECO:0000313" key="2">
    <source>
        <dbReference type="EMBL" id="EAU89885.2"/>
    </source>
</evidence>
<dbReference type="AlphaFoldDB" id="A8NAY4"/>
<dbReference type="InParanoid" id="A8NAY4"/>
<accession>A8NAY4</accession>
<protein>
    <submittedName>
        <fullName evidence="2">Uncharacterized protein</fullName>
    </submittedName>
</protein>
<gene>
    <name evidence="2" type="ORF">CC1G_07037</name>
</gene>
<evidence type="ECO:0000313" key="3">
    <source>
        <dbReference type="Proteomes" id="UP000001861"/>
    </source>
</evidence>
<feature type="compositionally biased region" description="Polar residues" evidence="1">
    <location>
        <begin position="652"/>
        <end position="661"/>
    </location>
</feature>
<feature type="compositionally biased region" description="Low complexity" evidence="1">
    <location>
        <begin position="524"/>
        <end position="548"/>
    </location>
</feature>